<accession>A0ABN9UW48</accession>
<keyword evidence="2 4" id="KW-0863">Zinc-finger</keyword>
<evidence type="ECO:0000256" key="1">
    <source>
        <dbReference type="ARBA" id="ARBA00022723"/>
    </source>
</evidence>
<organism evidence="6 7">
    <name type="scientific">Prorocentrum cordatum</name>
    <dbReference type="NCBI Taxonomy" id="2364126"/>
    <lineage>
        <taxon>Eukaryota</taxon>
        <taxon>Sar</taxon>
        <taxon>Alveolata</taxon>
        <taxon>Dinophyceae</taxon>
        <taxon>Prorocentrales</taxon>
        <taxon>Prorocentraceae</taxon>
        <taxon>Prorocentrum</taxon>
    </lineage>
</organism>
<dbReference type="InterPro" id="IPR013083">
    <property type="entry name" value="Znf_RING/FYVE/PHD"/>
</dbReference>
<feature type="domain" description="RING-type" evidence="5">
    <location>
        <begin position="196"/>
        <end position="241"/>
    </location>
</feature>
<name>A0ABN9UW48_9DINO</name>
<evidence type="ECO:0000256" key="3">
    <source>
        <dbReference type="ARBA" id="ARBA00022833"/>
    </source>
</evidence>
<evidence type="ECO:0000256" key="4">
    <source>
        <dbReference type="PROSITE-ProRule" id="PRU00175"/>
    </source>
</evidence>
<comment type="caution">
    <text evidence="6">The sequence shown here is derived from an EMBL/GenBank/DDBJ whole genome shotgun (WGS) entry which is preliminary data.</text>
</comment>
<evidence type="ECO:0000259" key="5">
    <source>
        <dbReference type="PROSITE" id="PS50089"/>
    </source>
</evidence>
<dbReference type="EMBL" id="CAUYUJ010016360">
    <property type="protein sequence ID" value="CAK0864368.1"/>
    <property type="molecule type" value="Genomic_DNA"/>
</dbReference>
<evidence type="ECO:0000313" key="7">
    <source>
        <dbReference type="Proteomes" id="UP001189429"/>
    </source>
</evidence>
<reference evidence="6" key="1">
    <citation type="submission" date="2023-10" db="EMBL/GenBank/DDBJ databases">
        <authorList>
            <person name="Chen Y."/>
            <person name="Shah S."/>
            <person name="Dougan E. K."/>
            <person name="Thang M."/>
            <person name="Chan C."/>
        </authorList>
    </citation>
    <scope>NUCLEOTIDE SEQUENCE [LARGE SCALE GENOMIC DNA]</scope>
</reference>
<dbReference type="SUPFAM" id="SSF57850">
    <property type="entry name" value="RING/U-box"/>
    <property type="match status" value="1"/>
</dbReference>
<keyword evidence="7" id="KW-1185">Reference proteome</keyword>
<dbReference type="Proteomes" id="UP001189429">
    <property type="component" value="Unassembled WGS sequence"/>
</dbReference>
<dbReference type="InterPro" id="IPR017907">
    <property type="entry name" value="Znf_RING_CS"/>
</dbReference>
<keyword evidence="3" id="KW-0862">Zinc</keyword>
<dbReference type="Pfam" id="PF13639">
    <property type="entry name" value="zf-RING_2"/>
    <property type="match status" value="1"/>
</dbReference>
<dbReference type="SMART" id="SM00184">
    <property type="entry name" value="RING"/>
    <property type="match status" value="1"/>
</dbReference>
<dbReference type="Gene3D" id="3.30.40.10">
    <property type="entry name" value="Zinc/RING finger domain, C3HC4 (zinc finger)"/>
    <property type="match status" value="1"/>
</dbReference>
<protein>
    <recommendedName>
        <fullName evidence="5">RING-type domain-containing protein</fullName>
    </recommendedName>
</protein>
<sequence length="253" mass="26614">MGGAAEFVSLDFGSGGSPELHCRARTVHPCLARLAELHCCCGLQHGRWRSALVSVTAGPGAGSLLLRCTLAGDASSLALPLLDLRGLRRLPSPRGGPPGLELRFAGRRPRLQLRALAPGGPESLPGPRLQLLHAFLAALAEERQSHRRPRAVVPLQWPLEEGRKASLEHLAAVLRGVTLASAADVGQRAPFAGAGCAVCLQRWQDAEPAASVAVLRCGHAFCEDCLFSSAVQLRASCPTCRADFGPPGQRSAP</sequence>
<keyword evidence="1" id="KW-0479">Metal-binding</keyword>
<dbReference type="InterPro" id="IPR001841">
    <property type="entry name" value="Znf_RING"/>
</dbReference>
<evidence type="ECO:0000313" key="6">
    <source>
        <dbReference type="EMBL" id="CAK0864368.1"/>
    </source>
</evidence>
<dbReference type="PROSITE" id="PS00518">
    <property type="entry name" value="ZF_RING_1"/>
    <property type="match status" value="1"/>
</dbReference>
<evidence type="ECO:0000256" key="2">
    <source>
        <dbReference type="ARBA" id="ARBA00022771"/>
    </source>
</evidence>
<gene>
    <name evidence="6" type="ORF">PCOR1329_LOCUS52282</name>
</gene>
<dbReference type="PROSITE" id="PS50089">
    <property type="entry name" value="ZF_RING_2"/>
    <property type="match status" value="1"/>
</dbReference>
<proteinExistence type="predicted"/>